<organism evidence="1 2">
    <name type="scientific">Algibacter lectus</name>
    <dbReference type="NCBI Taxonomy" id="221126"/>
    <lineage>
        <taxon>Bacteria</taxon>
        <taxon>Pseudomonadati</taxon>
        <taxon>Bacteroidota</taxon>
        <taxon>Flavobacteriia</taxon>
        <taxon>Flavobacteriales</taxon>
        <taxon>Flavobacteriaceae</taxon>
        <taxon>Algibacter</taxon>
    </lineage>
</organism>
<comment type="caution">
    <text evidence="1">The sequence shown here is derived from an EMBL/GenBank/DDBJ whole genome shotgun (WGS) entry which is preliminary data.</text>
</comment>
<name>A0A090WMH7_9FLAO</name>
<proteinExistence type="predicted"/>
<evidence type="ECO:0000313" key="1">
    <source>
        <dbReference type="EMBL" id="GAL77403.1"/>
    </source>
</evidence>
<accession>A0A090WMH7</accession>
<protein>
    <submittedName>
        <fullName evidence="1">Uncharacterized protein</fullName>
    </submittedName>
</protein>
<dbReference type="EMBL" id="BBNU01000001">
    <property type="protein sequence ID" value="GAL77403.1"/>
    <property type="molecule type" value="Genomic_DNA"/>
</dbReference>
<dbReference type="AlphaFoldDB" id="A0A090WMH7"/>
<evidence type="ECO:0000313" key="2">
    <source>
        <dbReference type="Proteomes" id="UP000029643"/>
    </source>
</evidence>
<dbReference type="Proteomes" id="UP000029643">
    <property type="component" value="Unassembled WGS sequence"/>
</dbReference>
<gene>
    <name evidence="1" type="ORF">JCM19274_5116</name>
</gene>
<reference evidence="1 2" key="1">
    <citation type="journal article" date="2014" name="Genome Announc.">
        <title>Draft Genome Sequences of Marine Flavobacterium Algibacter lectus Strains SS8 and NR4.</title>
        <authorList>
            <person name="Takatani N."/>
            <person name="Nakanishi M."/>
            <person name="Meirelles P."/>
            <person name="Mino S."/>
            <person name="Suda W."/>
            <person name="Oshima K."/>
            <person name="Hattori M."/>
            <person name="Ohkuma M."/>
            <person name="Hosokawa M."/>
            <person name="Miyashita K."/>
            <person name="Thompson F.L."/>
            <person name="Niwa A."/>
            <person name="Sawabe T."/>
            <person name="Sawabe T."/>
        </authorList>
    </citation>
    <scope>NUCLEOTIDE SEQUENCE [LARGE SCALE GENOMIC DNA]</scope>
    <source>
        <strain evidence="2">JCM19274</strain>
    </source>
</reference>
<sequence>MKETSNKYLIVALLVGLAFHGSSIFFTLETTYDALIHLFFADHYANSWFEPWNYEWYTGGLQYKVIRR</sequence>